<dbReference type="EMBL" id="MFTT01000001">
    <property type="protein sequence ID" value="OGI70668.1"/>
    <property type="molecule type" value="Genomic_DNA"/>
</dbReference>
<feature type="transmembrane region" description="Helical" evidence="1">
    <location>
        <begin position="68"/>
        <end position="89"/>
    </location>
</feature>
<gene>
    <name evidence="2" type="ORF">A2824_01145</name>
</gene>
<proteinExistence type="predicted"/>
<evidence type="ECO:0000256" key="1">
    <source>
        <dbReference type="SAM" id="Phobius"/>
    </source>
</evidence>
<evidence type="ECO:0000313" key="2">
    <source>
        <dbReference type="EMBL" id="OGI70668.1"/>
    </source>
</evidence>
<dbReference type="AlphaFoldDB" id="A0A1F6VM26"/>
<keyword evidence="1" id="KW-1133">Transmembrane helix</keyword>
<reference evidence="2 3" key="1">
    <citation type="journal article" date="2016" name="Nat. Commun.">
        <title>Thousands of microbial genomes shed light on interconnected biogeochemical processes in an aquifer system.</title>
        <authorList>
            <person name="Anantharaman K."/>
            <person name="Brown C.T."/>
            <person name="Hug L.A."/>
            <person name="Sharon I."/>
            <person name="Castelle C.J."/>
            <person name="Probst A.J."/>
            <person name="Thomas B.C."/>
            <person name="Singh A."/>
            <person name="Wilkins M.J."/>
            <person name="Karaoz U."/>
            <person name="Brodie E.L."/>
            <person name="Williams K.H."/>
            <person name="Hubbard S.S."/>
            <person name="Banfield J.F."/>
        </authorList>
    </citation>
    <scope>NUCLEOTIDE SEQUENCE [LARGE SCALE GENOMIC DNA]</scope>
</reference>
<feature type="transmembrane region" description="Helical" evidence="1">
    <location>
        <begin position="35"/>
        <end position="56"/>
    </location>
</feature>
<keyword evidence="1" id="KW-0812">Transmembrane</keyword>
<comment type="caution">
    <text evidence="2">The sequence shown here is derived from an EMBL/GenBank/DDBJ whole genome shotgun (WGS) entry which is preliminary data.</text>
</comment>
<dbReference type="Proteomes" id="UP000178059">
    <property type="component" value="Unassembled WGS sequence"/>
</dbReference>
<organism evidence="2 3">
    <name type="scientific">Candidatus Nomurabacteria bacterium RIFCSPHIGHO2_01_FULL_42_16</name>
    <dbReference type="NCBI Taxonomy" id="1801743"/>
    <lineage>
        <taxon>Bacteria</taxon>
        <taxon>Candidatus Nomuraibacteriota</taxon>
    </lineage>
</organism>
<keyword evidence="1" id="KW-0472">Membrane</keyword>
<name>A0A1F6VM26_9BACT</name>
<dbReference type="STRING" id="1801743.A2824_01145"/>
<sequence>MGILDLFFIKRKVKEGIQNPGGFVVEQATDFIKGYLIVGTVISAVFLILIGLFAFSPWLGGPFQAAKFIFWILLIIVISSEFVFISLFLRIKRSFRKQADKAALKIKAKIVNKK</sequence>
<protein>
    <submittedName>
        <fullName evidence="2">Uncharacterized protein</fullName>
    </submittedName>
</protein>
<accession>A0A1F6VM26</accession>
<evidence type="ECO:0000313" key="3">
    <source>
        <dbReference type="Proteomes" id="UP000178059"/>
    </source>
</evidence>